<organism evidence="1">
    <name type="scientific">marine sediment metagenome</name>
    <dbReference type="NCBI Taxonomy" id="412755"/>
    <lineage>
        <taxon>unclassified sequences</taxon>
        <taxon>metagenomes</taxon>
        <taxon>ecological metagenomes</taxon>
    </lineage>
</organism>
<dbReference type="InterPro" id="IPR058240">
    <property type="entry name" value="rSAM_sf"/>
</dbReference>
<protein>
    <recommendedName>
        <fullName evidence="2">Radical SAM core domain-containing protein</fullName>
    </recommendedName>
</protein>
<dbReference type="EMBL" id="BART01040069">
    <property type="protein sequence ID" value="GAH25789.1"/>
    <property type="molecule type" value="Genomic_DNA"/>
</dbReference>
<evidence type="ECO:0008006" key="2">
    <source>
        <dbReference type="Google" id="ProtNLM"/>
    </source>
</evidence>
<sequence>MRVNPEIAKLKSKGSYAAILMSYACTVACEHCCFTCSPKKPPAVVSVDDAVAWLAEFHKLDRAVHIAAGEPFK</sequence>
<dbReference type="InterPro" id="IPR013785">
    <property type="entry name" value="Aldolase_TIM"/>
</dbReference>
<dbReference type="AlphaFoldDB" id="X1F8R0"/>
<comment type="caution">
    <text evidence="1">The sequence shown here is derived from an EMBL/GenBank/DDBJ whole genome shotgun (WGS) entry which is preliminary data.</text>
</comment>
<feature type="non-terminal residue" evidence="1">
    <location>
        <position position="73"/>
    </location>
</feature>
<dbReference type="SUPFAM" id="SSF102114">
    <property type="entry name" value="Radical SAM enzymes"/>
    <property type="match status" value="1"/>
</dbReference>
<accession>X1F8R0</accession>
<dbReference type="Gene3D" id="3.20.20.70">
    <property type="entry name" value="Aldolase class I"/>
    <property type="match status" value="1"/>
</dbReference>
<gene>
    <name evidence="1" type="ORF">S01H4_65459</name>
</gene>
<dbReference type="PROSITE" id="PS51257">
    <property type="entry name" value="PROKAR_LIPOPROTEIN"/>
    <property type="match status" value="1"/>
</dbReference>
<proteinExistence type="predicted"/>
<name>X1F8R0_9ZZZZ</name>
<evidence type="ECO:0000313" key="1">
    <source>
        <dbReference type="EMBL" id="GAH25789.1"/>
    </source>
</evidence>
<reference evidence="1" key="1">
    <citation type="journal article" date="2014" name="Front. Microbiol.">
        <title>High frequency of phylogenetically diverse reductive dehalogenase-homologous genes in deep subseafloor sedimentary metagenomes.</title>
        <authorList>
            <person name="Kawai M."/>
            <person name="Futagami T."/>
            <person name="Toyoda A."/>
            <person name="Takaki Y."/>
            <person name="Nishi S."/>
            <person name="Hori S."/>
            <person name="Arai W."/>
            <person name="Tsubouchi T."/>
            <person name="Morono Y."/>
            <person name="Uchiyama I."/>
            <person name="Ito T."/>
            <person name="Fujiyama A."/>
            <person name="Inagaki F."/>
            <person name="Takami H."/>
        </authorList>
    </citation>
    <scope>NUCLEOTIDE SEQUENCE</scope>
    <source>
        <strain evidence="1">Expedition CK06-06</strain>
    </source>
</reference>